<keyword evidence="2" id="KW-1185">Reference proteome</keyword>
<name>A0AA39L466_SARSR</name>
<evidence type="ECO:0000313" key="1">
    <source>
        <dbReference type="EMBL" id="KAK0383866.1"/>
    </source>
</evidence>
<organism evidence="1 2">
    <name type="scientific">Sarocladium strictum</name>
    <name type="common">Black bundle disease fungus</name>
    <name type="synonym">Acremonium strictum</name>
    <dbReference type="NCBI Taxonomy" id="5046"/>
    <lineage>
        <taxon>Eukaryota</taxon>
        <taxon>Fungi</taxon>
        <taxon>Dikarya</taxon>
        <taxon>Ascomycota</taxon>
        <taxon>Pezizomycotina</taxon>
        <taxon>Sordariomycetes</taxon>
        <taxon>Hypocreomycetidae</taxon>
        <taxon>Hypocreales</taxon>
        <taxon>Sarocladiaceae</taxon>
        <taxon>Sarocladium</taxon>
    </lineage>
</organism>
<reference evidence="1" key="1">
    <citation type="submission" date="2022-10" db="EMBL/GenBank/DDBJ databases">
        <title>Determination and structural analysis of whole genome sequence of Sarocladium strictum F4-1.</title>
        <authorList>
            <person name="Hu L."/>
            <person name="Jiang Y."/>
        </authorList>
    </citation>
    <scope>NUCLEOTIDE SEQUENCE</scope>
    <source>
        <strain evidence="1">F4-1</strain>
    </source>
</reference>
<sequence>MTPTRMVSLPSSSLPPINALMNQTQEQIRALISGLVKIYCPLAIALSSTYAQPFTHKSDQSESLFVPAVDSGYASEANEDEDQEEDGSGQDCKDITAIRSDPFERSYAQRWVTGFVTRAEDCPSFTDEDARQSAIEDAYMLIEALTLAAKSDDGDTDSGGEGFRRDFVFETAQDGDVSVFLHDKLAGTNSADPDDVGLQSWGASILFSRLLCRDPENFGLGRHCFGSPPRVVELGAGTGLVSLALGVLLRKLGHDAVTLIATDYHAAVLDNLRDNVRANLADHDSLPIVTCALDWSAPVWAAPLDKQADIIIATDVVYSPLHAEWVRDCASQLLAPEGVFWLMTAVRTNGRFEGVSETVRSAFSSSTSGGNSERRQLRILASERLQKPAGVGRGDESCYELFKIGW</sequence>
<dbReference type="SUPFAM" id="SSF53335">
    <property type="entry name" value="S-adenosyl-L-methionine-dependent methyltransferases"/>
    <property type="match status" value="1"/>
</dbReference>
<evidence type="ECO:0000313" key="2">
    <source>
        <dbReference type="Proteomes" id="UP001175261"/>
    </source>
</evidence>
<comment type="caution">
    <text evidence="1">The sequence shown here is derived from an EMBL/GenBank/DDBJ whole genome shotgun (WGS) entry which is preliminary data.</text>
</comment>
<dbReference type="InterPro" id="IPR029063">
    <property type="entry name" value="SAM-dependent_MTases_sf"/>
</dbReference>
<dbReference type="PANTHER" id="PTHR14614">
    <property type="entry name" value="HEPATOCELLULAR CARCINOMA-ASSOCIATED ANTIGEN"/>
    <property type="match status" value="1"/>
</dbReference>
<dbReference type="Pfam" id="PF10294">
    <property type="entry name" value="Methyltransf_16"/>
    <property type="match status" value="1"/>
</dbReference>
<dbReference type="AlphaFoldDB" id="A0AA39L466"/>
<dbReference type="PANTHER" id="PTHR14614:SF147">
    <property type="entry name" value="S-ADENOSYLMETHIONINE-DEPENDENT METHYLTRANSFERASE OF THE SEVEN BETA-STRAND FAMILY"/>
    <property type="match status" value="1"/>
</dbReference>
<dbReference type="Proteomes" id="UP001175261">
    <property type="component" value="Unassembled WGS sequence"/>
</dbReference>
<proteinExistence type="predicted"/>
<dbReference type="GO" id="GO:0008757">
    <property type="term" value="F:S-adenosylmethionine-dependent methyltransferase activity"/>
    <property type="evidence" value="ECO:0007669"/>
    <property type="project" value="UniProtKB-ARBA"/>
</dbReference>
<dbReference type="EMBL" id="JAPDFR010000008">
    <property type="protein sequence ID" value="KAK0383866.1"/>
    <property type="molecule type" value="Genomic_DNA"/>
</dbReference>
<protein>
    <submittedName>
        <fullName evidence="1">Uncharacterized protein</fullName>
    </submittedName>
</protein>
<gene>
    <name evidence="1" type="ORF">NLU13_7958</name>
</gene>
<dbReference type="Gene3D" id="3.40.50.150">
    <property type="entry name" value="Vaccinia Virus protein VP39"/>
    <property type="match status" value="1"/>
</dbReference>
<dbReference type="InterPro" id="IPR019410">
    <property type="entry name" value="Methyltransf_16"/>
</dbReference>
<dbReference type="CDD" id="cd02440">
    <property type="entry name" value="AdoMet_MTases"/>
    <property type="match status" value="1"/>
</dbReference>
<accession>A0AA39L466</accession>